<dbReference type="InterPro" id="IPR004367">
    <property type="entry name" value="Cyclin_C-dom"/>
</dbReference>
<dbReference type="Gene3D" id="1.10.472.10">
    <property type="entry name" value="Cyclin-like"/>
    <property type="match status" value="2"/>
</dbReference>
<dbReference type="InterPro" id="IPR036915">
    <property type="entry name" value="Cyclin-like_sf"/>
</dbReference>
<comment type="similarity">
    <text evidence="4">Belongs to the cyclin family.</text>
</comment>
<keyword evidence="1" id="KW-0132">Cell division</keyword>
<evidence type="ECO:0000256" key="4">
    <source>
        <dbReference type="RuleBase" id="RU000383"/>
    </source>
</evidence>
<dbReference type="InterPro" id="IPR039361">
    <property type="entry name" value="Cyclin"/>
</dbReference>
<dbReference type="Pfam" id="PF02984">
    <property type="entry name" value="Cyclin_C"/>
    <property type="match status" value="1"/>
</dbReference>
<dbReference type="GO" id="GO:0016538">
    <property type="term" value="F:cyclin-dependent protein serine/threonine kinase regulator activity"/>
    <property type="evidence" value="ECO:0007669"/>
    <property type="project" value="InterPro"/>
</dbReference>
<dbReference type="EMBL" id="GEIB01000880">
    <property type="protein sequence ID" value="JAR87149.1"/>
    <property type="molecule type" value="Transcribed_RNA"/>
</dbReference>
<evidence type="ECO:0000256" key="3">
    <source>
        <dbReference type="ARBA" id="ARBA00023306"/>
    </source>
</evidence>
<evidence type="ECO:0000313" key="7">
    <source>
        <dbReference type="EMBL" id="JAR87149.1"/>
    </source>
</evidence>
<evidence type="ECO:0000256" key="1">
    <source>
        <dbReference type="ARBA" id="ARBA00022618"/>
    </source>
</evidence>
<dbReference type="PROSITE" id="PS00292">
    <property type="entry name" value="CYCLINS"/>
    <property type="match status" value="1"/>
</dbReference>
<evidence type="ECO:0000259" key="5">
    <source>
        <dbReference type="SMART" id="SM00385"/>
    </source>
</evidence>
<evidence type="ECO:0000259" key="6">
    <source>
        <dbReference type="SMART" id="SM01332"/>
    </source>
</evidence>
<keyword evidence="3" id="KW-0131">Cell cycle</keyword>
<dbReference type="InterPro" id="IPR048258">
    <property type="entry name" value="Cyclins_cyclin-box"/>
</dbReference>
<accession>A0A147B8N7</accession>
<dbReference type="GO" id="GO:0051301">
    <property type="term" value="P:cell division"/>
    <property type="evidence" value="ECO:0007669"/>
    <property type="project" value="UniProtKB-KW"/>
</dbReference>
<dbReference type="InterPro" id="IPR006671">
    <property type="entry name" value="Cyclin_N"/>
</dbReference>
<dbReference type="SMART" id="SM01332">
    <property type="entry name" value="Cyclin_C"/>
    <property type="match status" value="1"/>
</dbReference>
<dbReference type="PIRSF" id="PIRSF001771">
    <property type="entry name" value="Cyclin_A_B_D_E"/>
    <property type="match status" value="1"/>
</dbReference>
<reference evidence="7" key="1">
    <citation type="submission" date="2016-03" db="EMBL/GenBank/DDBJ databases">
        <title>Gut transcriptome analysis on engorged females of Ornithodoros mimon (Acari: Argasidae) and phylogenetic inferences of soft ticks.</title>
        <authorList>
            <person name="Landulfo G.A."/>
            <person name="Giovanni D."/>
            <person name="Carvalho E."/>
            <person name="Junqueira-de-Azevedo I."/>
            <person name="Patane J."/>
            <person name="Mendoca R."/>
            <person name="Barros-Battesti D."/>
        </authorList>
    </citation>
    <scope>NUCLEOTIDE SEQUENCE</scope>
    <source>
        <strain evidence="7">Females</strain>
        <tissue evidence="7">Gut</tissue>
    </source>
</reference>
<dbReference type="Pfam" id="PF00134">
    <property type="entry name" value="Cyclin_N"/>
    <property type="match status" value="1"/>
</dbReference>
<dbReference type="AlphaFoldDB" id="A0A147B8N7"/>
<feature type="domain" description="Cyclin C-terminal" evidence="6">
    <location>
        <begin position="206"/>
        <end position="322"/>
    </location>
</feature>
<dbReference type="InterPro" id="IPR013763">
    <property type="entry name" value="Cyclin-like_dom"/>
</dbReference>
<feature type="domain" description="Cyclin-like" evidence="5">
    <location>
        <begin position="112"/>
        <end position="197"/>
    </location>
</feature>
<proteinExistence type="inferred from homology"/>
<dbReference type="FunFam" id="1.10.472.10:FF:000001">
    <property type="entry name" value="G2/mitotic-specific cyclin"/>
    <property type="match status" value="1"/>
</dbReference>
<dbReference type="CDD" id="cd20507">
    <property type="entry name" value="CYCLIN_CCNB1-like_rpt1"/>
    <property type="match status" value="1"/>
</dbReference>
<organism evidence="7">
    <name type="scientific">Alectorobius mimon</name>
    <dbReference type="NCBI Taxonomy" id="360319"/>
    <lineage>
        <taxon>Eukaryota</taxon>
        <taxon>Metazoa</taxon>
        <taxon>Ecdysozoa</taxon>
        <taxon>Arthropoda</taxon>
        <taxon>Chelicerata</taxon>
        <taxon>Arachnida</taxon>
        <taxon>Acari</taxon>
        <taxon>Parasitiformes</taxon>
        <taxon>Ixodida</taxon>
        <taxon>Ixodoidea</taxon>
        <taxon>Argasidae</taxon>
        <taxon>Ornithodorinae</taxon>
        <taxon>Alectorobius</taxon>
    </lineage>
</organism>
<feature type="domain" description="Cyclin-like" evidence="5">
    <location>
        <begin position="210"/>
        <end position="291"/>
    </location>
</feature>
<dbReference type="GO" id="GO:0044772">
    <property type="term" value="P:mitotic cell cycle phase transition"/>
    <property type="evidence" value="ECO:0007669"/>
    <property type="project" value="InterPro"/>
</dbReference>
<protein>
    <submittedName>
        <fullName evidence="7">Cyclin b</fullName>
    </submittedName>
</protein>
<dbReference type="SUPFAM" id="SSF47954">
    <property type="entry name" value="Cyclin-like"/>
    <property type="match status" value="2"/>
</dbReference>
<feature type="non-terminal residue" evidence="7">
    <location>
        <position position="1"/>
    </location>
</feature>
<sequence length="328" mass="36862">SLKKADAGAKPLAKENGQGSTDAIMCISKLSVKESLPPAAKKPDPQSYSSAMLPAEVTDIDAHDDGNVQLCSQYVKEIYNYLLELELQFPIKANFLASRRDVTANMRSILVNWLVQVHMKFNLLQETLYLTIAILDRYLQVTENISRSKLQLVGMTAMFIAAKYEEMYSPDIGDYIYMSDNSYTKADILKMETAMLKALEFSLGRPLPLHFLRRASKAGNVTVTVHTMAKYLLELTITDYGMAHIRPSLLAASSLWLSMQLLDYGDWTTDLAYYAHFTKEELEPVAAKICKLVLSATSSSRNVIYNKYKNPKLECISSRGELRSLLVQ</sequence>
<name>A0A147B8N7_9ACAR</name>
<keyword evidence="2 4" id="KW-0195">Cyclin</keyword>
<evidence type="ECO:0000256" key="2">
    <source>
        <dbReference type="ARBA" id="ARBA00023127"/>
    </source>
</evidence>
<feature type="non-terminal residue" evidence="7">
    <location>
        <position position="328"/>
    </location>
</feature>
<dbReference type="InterPro" id="IPR046965">
    <property type="entry name" value="Cyclin_A/B-like"/>
</dbReference>
<dbReference type="SMART" id="SM00385">
    <property type="entry name" value="CYCLIN"/>
    <property type="match status" value="2"/>
</dbReference>
<dbReference type="PANTHER" id="PTHR10177">
    <property type="entry name" value="CYCLINS"/>
    <property type="match status" value="1"/>
</dbReference>